<evidence type="ECO:0000256" key="1">
    <source>
        <dbReference type="ARBA" id="ARBA00009226"/>
    </source>
</evidence>
<dbReference type="InterPro" id="IPR036429">
    <property type="entry name" value="SpoA-like_sf"/>
</dbReference>
<proteinExistence type="inferred from homology"/>
<gene>
    <name evidence="3" type="ORF">EI77_02743</name>
</gene>
<dbReference type="GO" id="GO:0009425">
    <property type="term" value="C:bacterial-type flagellum basal body"/>
    <property type="evidence" value="ECO:0007669"/>
    <property type="project" value="InterPro"/>
</dbReference>
<dbReference type="InterPro" id="IPR001172">
    <property type="entry name" value="FliN_T3SS_HrcQb"/>
</dbReference>
<dbReference type="GO" id="GO:0030254">
    <property type="term" value="P:protein secretion by the type III secretion system"/>
    <property type="evidence" value="ECO:0007669"/>
    <property type="project" value="InterPro"/>
</dbReference>
<dbReference type="GO" id="GO:0071978">
    <property type="term" value="P:bacterial-type flagellum-dependent swarming motility"/>
    <property type="evidence" value="ECO:0007669"/>
    <property type="project" value="TreeGrafter"/>
</dbReference>
<dbReference type="EMBL" id="SOCA01000004">
    <property type="protein sequence ID" value="TDU70695.1"/>
    <property type="molecule type" value="Genomic_DNA"/>
</dbReference>
<comment type="similarity">
    <text evidence="1">Belongs to the FliN/MopA/SpaO family.</text>
</comment>
<dbReference type="NCBIfam" id="TIGR02551">
    <property type="entry name" value="SpaO_YscQ"/>
    <property type="match status" value="1"/>
</dbReference>
<reference evidence="3 4" key="1">
    <citation type="submission" date="2019-03" db="EMBL/GenBank/DDBJ databases">
        <title>Genomic Encyclopedia of Archaeal and Bacterial Type Strains, Phase II (KMG-II): from individual species to whole genera.</title>
        <authorList>
            <person name="Goeker M."/>
        </authorList>
    </citation>
    <scope>NUCLEOTIDE SEQUENCE [LARGE SCALE GENOMIC DNA]</scope>
    <source>
        <strain evidence="3 4">ATCC 25309</strain>
    </source>
</reference>
<dbReference type="Proteomes" id="UP000295662">
    <property type="component" value="Unassembled WGS sequence"/>
</dbReference>
<dbReference type="GO" id="GO:0003774">
    <property type="term" value="F:cytoskeletal motor activity"/>
    <property type="evidence" value="ECO:0007669"/>
    <property type="project" value="InterPro"/>
</dbReference>
<comment type="caution">
    <text evidence="3">The sequence shown here is derived from an EMBL/GenBank/DDBJ whole genome shotgun (WGS) entry which is preliminary data.</text>
</comment>
<dbReference type="InterPro" id="IPR013385">
    <property type="entry name" value="T3SS_SpaO/YscQ/SpaO"/>
</dbReference>
<accession>A0A4R7S0L1</accession>
<dbReference type="PRINTS" id="PR00956">
    <property type="entry name" value="FLGMOTORFLIN"/>
</dbReference>
<sequence length="323" mass="35075">MSRARPEFIRLANRIAGKNRPLHFSWNGQPTQFVFSNILQSPRGSWSMQIRMGGHPLRVEINRLPELAWVSPELAGIDLNGLPGELACGLIESSLGDIFTALTKAGIDVSILSMEPFSFRNAPEEIIEWSIHRGHETNWMHGCLAGDDAALTHLASLMERAPISPNVDDVSIPVPVNLVAGTMRVSLAELDALELHDVLLADLKSYQIQRECTLNAARRTWGKGHAEANTFTLKHLTSKPATTMGDAASVSVNDLEIELTFVVGQTTLTVGELRNLAPGFTFELPISVGEGLVICANGKTIGRGELIEVGDHLGVRVTEFSAS</sequence>
<dbReference type="Pfam" id="PF01052">
    <property type="entry name" value="FliMN_C"/>
    <property type="match status" value="1"/>
</dbReference>
<name>A0A4R7S0L1_9BACT</name>
<dbReference type="GO" id="GO:0050918">
    <property type="term" value="P:positive chemotaxis"/>
    <property type="evidence" value="ECO:0007669"/>
    <property type="project" value="TreeGrafter"/>
</dbReference>
<dbReference type="SUPFAM" id="SSF101801">
    <property type="entry name" value="Surface presentation of antigens (SPOA)"/>
    <property type="match status" value="1"/>
</dbReference>
<dbReference type="InterPro" id="IPR001543">
    <property type="entry name" value="FliN-like_C"/>
</dbReference>
<organism evidence="3 4">
    <name type="scientific">Prosthecobacter fusiformis</name>
    <dbReference type="NCBI Taxonomy" id="48464"/>
    <lineage>
        <taxon>Bacteria</taxon>
        <taxon>Pseudomonadati</taxon>
        <taxon>Verrucomicrobiota</taxon>
        <taxon>Verrucomicrobiia</taxon>
        <taxon>Verrucomicrobiales</taxon>
        <taxon>Verrucomicrobiaceae</taxon>
        <taxon>Prosthecobacter</taxon>
    </lineage>
</organism>
<protein>
    <submittedName>
        <fullName evidence="3">Type III secretion system YscQ/HrcQ family protein</fullName>
    </submittedName>
</protein>
<dbReference type="PANTHER" id="PTHR30034">
    <property type="entry name" value="FLAGELLAR MOTOR SWITCH PROTEIN FLIM"/>
    <property type="match status" value="1"/>
</dbReference>
<dbReference type="OrthoDB" id="182173at2"/>
<evidence type="ECO:0000313" key="4">
    <source>
        <dbReference type="Proteomes" id="UP000295662"/>
    </source>
</evidence>
<dbReference type="Gene3D" id="2.30.330.10">
    <property type="entry name" value="SpoA-like"/>
    <property type="match status" value="1"/>
</dbReference>
<evidence type="ECO:0000313" key="3">
    <source>
        <dbReference type="EMBL" id="TDU70695.1"/>
    </source>
</evidence>
<dbReference type="PANTHER" id="PTHR30034:SF5">
    <property type="entry name" value="SECRETION SYSTEM APPARATUS PROTEIN SSAQ"/>
    <property type="match status" value="1"/>
</dbReference>
<dbReference type="AlphaFoldDB" id="A0A4R7S0L1"/>
<feature type="domain" description="Flagellar motor switch protein FliN-like C-terminal" evidence="2">
    <location>
        <begin position="252"/>
        <end position="320"/>
    </location>
</feature>
<keyword evidence="4" id="KW-1185">Reference proteome</keyword>
<evidence type="ECO:0000259" key="2">
    <source>
        <dbReference type="Pfam" id="PF01052"/>
    </source>
</evidence>